<protein>
    <submittedName>
        <fullName evidence="1">Uncharacterized protein</fullName>
    </submittedName>
</protein>
<accession>A0A2A2ZBP7</accession>
<gene>
    <name evidence="1" type="ORF">CKJ66_26745</name>
</gene>
<reference evidence="1 2" key="1">
    <citation type="submission" date="2017-08" db="EMBL/GenBank/DDBJ databases">
        <title>Phylogenetic analysis of Mycobacterium avium complex whole genomes.</title>
        <authorList>
            <person name="Caverly L.J."/>
            <person name="Spilker T."/>
            <person name="Lipuma J."/>
        </authorList>
    </citation>
    <scope>NUCLEOTIDE SEQUENCE [LARGE SCALE GENOMIC DNA]</scope>
    <source>
        <strain evidence="1 2">FLAC0165</strain>
    </source>
</reference>
<evidence type="ECO:0000313" key="1">
    <source>
        <dbReference type="EMBL" id="PBA23823.1"/>
    </source>
</evidence>
<name>A0A2A2ZBP7_MYCAV</name>
<evidence type="ECO:0000313" key="2">
    <source>
        <dbReference type="Proteomes" id="UP000217768"/>
    </source>
</evidence>
<dbReference type="EMBL" id="NSFD01000055">
    <property type="protein sequence ID" value="PBA23823.1"/>
    <property type="molecule type" value="Genomic_DNA"/>
</dbReference>
<dbReference type="AlphaFoldDB" id="A0A2A2ZBP7"/>
<comment type="caution">
    <text evidence="1">The sequence shown here is derived from an EMBL/GenBank/DDBJ whole genome shotgun (WGS) entry which is preliminary data.</text>
</comment>
<sequence length="62" mass="7182">MRRWYDGTRRKQINQAMRAASDAFDLAYNHSQTDDDLIKHTAAVSKALAEVRRHARANRQPT</sequence>
<proteinExistence type="predicted"/>
<dbReference type="RefSeq" id="WP_033721421.1">
    <property type="nucleotide sequence ID" value="NZ_NSFD01000055.1"/>
</dbReference>
<dbReference type="Proteomes" id="UP000217768">
    <property type="component" value="Unassembled WGS sequence"/>
</dbReference>
<organism evidence="1 2">
    <name type="scientific">Mycobacterium avium</name>
    <dbReference type="NCBI Taxonomy" id="1764"/>
    <lineage>
        <taxon>Bacteria</taxon>
        <taxon>Bacillati</taxon>
        <taxon>Actinomycetota</taxon>
        <taxon>Actinomycetes</taxon>
        <taxon>Mycobacteriales</taxon>
        <taxon>Mycobacteriaceae</taxon>
        <taxon>Mycobacterium</taxon>
        <taxon>Mycobacterium avium complex (MAC)</taxon>
    </lineage>
</organism>